<feature type="domain" description="HTH tetR-type" evidence="6">
    <location>
        <begin position="21"/>
        <end position="81"/>
    </location>
</feature>
<dbReference type="KEGG" id="dae:Dtox_3058"/>
<organism evidence="7 8">
    <name type="scientific">Desulfofarcimen acetoxidans (strain ATCC 49208 / DSM 771 / KCTC 5769 / VKM B-1644 / 5575)</name>
    <name type="common">Desulfotomaculum acetoxidans</name>
    <dbReference type="NCBI Taxonomy" id="485916"/>
    <lineage>
        <taxon>Bacteria</taxon>
        <taxon>Bacillati</taxon>
        <taxon>Bacillota</taxon>
        <taxon>Clostridia</taxon>
        <taxon>Eubacteriales</taxon>
        <taxon>Peptococcaceae</taxon>
        <taxon>Desulfofarcimen</taxon>
    </lineage>
</organism>
<dbReference type="HOGENOM" id="CLU_110158_0_0_9"/>
<feature type="region of interest" description="Disordered" evidence="5">
    <location>
        <begin position="1"/>
        <end position="23"/>
    </location>
</feature>
<dbReference type="OrthoDB" id="9780824at2"/>
<evidence type="ECO:0000259" key="6">
    <source>
        <dbReference type="PROSITE" id="PS50977"/>
    </source>
</evidence>
<gene>
    <name evidence="7" type="ordered locus">Dtox_3058</name>
</gene>
<keyword evidence="8" id="KW-1185">Reference proteome</keyword>
<dbReference type="Proteomes" id="UP000002217">
    <property type="component" value="Chromosome"/>
</dbReference>
<proteinExistence type="predicted"/>
<evidence type="ECO:0000313" key="7">
    <source>
        <dbReference type="EMBL" id="ACV63810.1"/>
    </source>
</evidence>
<keyword evidence="2 4" id="KW-0238">DNA-binding</keyword>
<dbReference type="PANTHER" id="PTHR30055">
    <property type="entry name" value="HTH-TYPE TRANSCRIPTIONAL REGULATOR RUTR"/>
    <property type="match status" value="1"/>
</dbReference>
<dbReference type="GO" id="GO:0000976">
    <property type="term" value="F:transcription cis-regulatory region binding"/>
    <property type="evidence" value="ECO:0007669"/>
    <property type="project" value="TreeGrafter"/>
</dbReference>
<dbReference type="EMBL" id="CP001720">
    <property type="protein sequence ID" value="ACV63810.1"/>
    <property type="molecule type" value="Genomic_DNA"/>
</dbReference>
<dbReference type="eggNOG" id="COG1309">
    <property type="taxonomic scope" value="Bacteria"/>
</dbReference>
<dbReference type="InterPro" id="IPR001647">
    <property type="entry name" value="HTH_TetR"/>
</dbReference>
<dbReference type="InterPro" id="IPR009057">
    <property type="entry name" value="Homeodomain-like_sf"/>
</dbReference>
<keyword evidence="3" id="KW-0804">Transcription</keyword>
<dbReference type="PANTHER" id="PTHR30055:SF234">
    <property type="entry name" value="HTH-TYPE TRANSCRIPTIONAL REGULATOR BETI"/>
    <property type="match status" value="1"/>
</dbReference>
<keyword evidence="1" id="KW-0805">Transcription regulation</keyword>
<dbReference type="STRING" id="485916.Dtox_3058"/>
<evidence type="ECO:0000256" key="4">
    <source>
        <dbReference type="PROSITE-ProRule" id="PRU00335"/>
    </source>
</evidence>
<dbReference type="GO" id="GO:0003700">
    <property type="term" value="F:DNA-binding transcription factor activity"/>
    <property type="evidence" value="ECO:0007669"/>
    <property type="project" value="TreeGrafter"/>
</dbReference>
<dbReference type="Pfam" id="PF00440">
    <property type="entry name" value="TetR_N"/>
    <property type="match status" value="1"/>
</dbReference>
<evidence type="ECO:0000256" key="5">
    <source>
        <dbReference type="SAM" id="MobiDB-lite"/>
    </source>
</evidence>
<dbReference type="Gene3D" id="1.10.357.10">
    <property type="entry name" value="Tetracycline Repressor, domain 2"/>
    <property type="match status" value="1"/>
</dbReference>
<name>C8W3M4_DESAS</name>
<feature type="DNA-binding region" description="H-T-H motif" evidence="4">
    <location>
        <begin position="44"/>
        <end position="63"/>
    </location>
</feature>
<evidence type="ECO:0000256" key="2">
    <source>
        <dbReference type="ARBA" id="ARBA00023125"/>
    </source>
</evidence>
<evidence type="ECO:0000256" key="1">
    <source>
        <dbReference type="ARBA" id="ARBA00023015"/>
    </source>
</evidence>
<protein>
    <submittedName>
        <fullName evidence="7">Transcriptional regulator, TetR family</fullName>
    </submittedName>
</protein>
<sequence>MTEEKLNRRSYTSPLRRQQQENTRERIVESMAAIISEGRILSFSVKDVADRAGISYGSVYRHFPTRESLLESLYESAAKILGQSISLTSLSLNEIPAVAERTVAVFEENATILHAFTMALAASNVQPPSRHHRDRKYQQMVEESAPHLSPEVAGQAAAIICHLHSSLTWATLRQRFGLSAEATAGALTWALQALIRDLTLRNEE</sequence>
<dbReference type="AlphaFoldDB" id="C8W3M4"/>
<evidence type="ECO:0000313" key="8">
    <source>
        <dbReference type="Proteomes" id="UP000002217"/>
    </source>
</evidence>
<evidence type="ECO:0000256" key="3">
    <source>
        <dbReference type="ARBA" id="ARBA00023163"/>
    </source>
</evidence>
<accession>C8W3M4</accession>
<dbReference type="PROSITE" id="PS50977">
    <property type="entry name" value="HTH_TETR_2"/>
    <property type="match status" value="1"/>
</dbReference>
<dbReference type="InterPro" id="IPR050109">
    <property type="entry name" value="HTH-type_TetR-like_transc_reg"/>
</dbReference>
<dbReference type="SUPFAM" id="SSF46689">
    <property type="entry name" value="Homeodomain-like"/>
    <property type="match status" value="1"/>
</dbReference>
<reference evidence="7 8" key="1">
    <citation type="journal article" date="2009" name="Stand. Genomic Sci.">
        <title>Complete genome sequence of Desulfotomaculum acetoxidans type strain (5575).</title>
        <authorList>
            <person name="Spring S."/>
            <person name="Lapidus A."/>
            <person name="Schroder M."/>
            <person name="Gleim D."/>
            <person name="Sims D."/>
            <person name="Meincke L."/>
            <person name="Glavina Del Rio T."/>
            <person name="Tice H."/>
            <person name="Copeland A."/>
            <person name="Cheng J.F."/>
            <person name="Lucas S."/>
            <person name="Chen F."/>
            <person name="Nolan M."/>
            <person name="Bruce D."/>
            <person name="Goodwin L."/>
            <person name="Pitluck S."/>
            <person name="Ivanova N."/>
            <person name="Mavromatis K."/>
            <person name="Mikhailova N."/>
            <person name="Pati A."/>
            <person name="Chen A."/>
            <person name="Palaniappan K."/>
            <person name="Land M."/>
            <person name="Hauser L."/>
            <person name="Chang Y.J."/>
            <person name="Jeffries C.D."/>
            <person name="Chain P."/>
            <person name="Saunders E."/>
            <person name="Brettin T."/>
            <person name="Detter J.C."/>
            <person name="Goker M."/>
            <person name="Bristow J."/>
            <person name="Eisen J.A."/>
            <person name="Markowitz V."/>
            <person name="Hugenholtz P."/>
            <person name="Kyrpides N.C."/>
            <person name="Klenk H.P."/>
            <person name="Han C."/>
        </authorList>
    </citation>
    <scope>NUCLEOTIDE SEQUENCE [LARGE SCALE GENOMIC DNA]</scope>
    <source>
        <strain evidence="8">ATCC 49208 / DSM 771 / VKM B-1644</strain>
    </source>
</reference>